<dbReference type="CDD" id="cd13692">
    <property type="entry name" value="PBP2_BztA"/>
    <property type="match status" value="1"/>
</dbReference>
<accession>A0ABU9HBK7</accession>
<dbReference type="Proteomes" id="UP001366060">
    <property type="component" value="Unassembled WGS sequence"/>
</dbReference>
<feature type="signal peptide" evidence="5">
    <location>
        <begin position="1"/>
        <end position="22"/>
    </location>
</feature>
<evidence type="ECO:0000256" key="1">
    <source>
        <dbReference type="ARBA" id="ARBA00010333"/>
    </source>
</evidence>
<dbReference type="PANTHER" id="PTHR30085:SF7">
    <property type="entry name" value="AMINO-ACID ABC TRANSPORTER-BINDING PROTEIN YHDW-RELATED"/>
    <property type="match status" value="1"/>
</dbReference>
<feature type="chain" id="PRO_5045923488" evidence="5">
    <location>
        <begin position="23"/>
        <end position="338"/>
    </location>
</feature>
<dbReference type="InterPro" id="IPR051455">
    <property type="entry name" value="Bact_solute-bind_prot3"/>
</dbReference>
<dbReference type="Pfam" id="PF00497">
    <property type="entry name" value="SBP_bac_3"/>
    <property type="match status" value="1"/>
</dbReference>
<feature type="domain" description="Solute-binding protein family 3/N-terminal" evidence="6">
    <location>
        <begin position="33"/>
        <end position="262"/>
    </location>
</feature>
<evidence type="ECO:0000256" key="2">
    <source>
        <dbReference type="ARBA" id="ARBA00022448"/>
    </source>
</evidence>
<comment type="similarity">
    <text evidence="1 4">Belongs to the bacterial solute-binding protein 3 family.</text>
</comment>
<name>A0ABU9HBK7_9GAMM</name>
<dbReference type="PANTHER" id="PTHR30085">
    <property type="entry name" value="AMINO ACID ABC TRANSPORTER PERMEASE"/>
    <property type="match status" value="1"/>
</dbReference>
<evidence type="ECO:0000256" key="5">
    <source>
        <dbReference type="SAM" id="SignalP"/>
    </source>
</evidence>
<dbReference type="SUPFAM" id="SSF53850">
    <property type="entry name" value="Periplasmic binding protein-like II"/>
    <property type="match status" value="1"/>
</dbReference>
<dbReference type="Gene3D" id="3.40.190.10">
    <property type="entry name" value="Periplasmic binding protein-like II"/>
    <property type="match status" value="2"/>
</dbReference>
<protein>
    <submittedName>
        <fullName evidence="7">Amino acid ABC transporter substrate-binding protein</fullName>
    </submittedName>
</protein>
<dbReference type="EMBL" id="JBAKBA010000016">
    <property type="protein sequence ID" value="MEL0659171.1"/>
    <property type="molecule type" value="Genomic_DNA"/>
</dbReference>
<dbReference type="PROSITE" id="PS01039">
    <property type="entry name" value="SBP_BACTERIAL_3"/>
    <property type="match status" value="1"/>
</dbReference>
<keyword evidence="2" id="KW-0813">Transport</keyword>
<organism evidence="7 8">
    <name type="scientific">Psychromonas arctica</name>
    <dbReference type="NCBI Taxonomy" id="168275"/>
    <lineage>
        <taxon>Bacteria</taxon>
        <taxon>Pseudomonadati</taxon>
        <taxon>Pseudomonadota</taxon>
        <taxon>Gammaproteobacteria</taxon>
        <taxon>Alteromonadales</taxon>
        <taxon>Psychromonadaceae</taxon>
        <taxon>Psychromonas</taxon>
    </lineage>
</organism>
<evidence type="ECO:0000313" key="8">
    <source>
        <dbReference type="Proteomes" id="UP001366060"/>
    </source>
</evidence>
<keyword evidence="3 5" id="KW-0732">Signal</keyword>
<evidence type="ECO:0000256" key="4">
    <source>
        <dbReference type="RuleBase" id="RU003744"/>
    </source>
</evidence>
<reference evidence="7 8" key="1">
    <citation type="submission" date="2024-02" db="EMBL/GenBank/DDBJ databases">
        <title>Bacteria isolated from the canopy kelp, Nereocystis luetkeana.</title>
        <authorList>
            <person name="Pfister C.A."/>
            <person name="Younker I.T."/>
            <person name="Light S.H."/>
        </authorList>
    </citation>
    <scope>NUCLEOTIDE SEQUENCE [LARGE SCALE GENOMIC DNA]</scope>
    <source>
        <strain evidence="7 8">TI.2.07</strain>
    </source>
</reference>
<dbReference type="InterPro" id="IPR001638">
    <property type="entry name" value="Solute-binding_3/MltF_N"/>
</dbReference>
<gene>
    <name evidence="7" type="ORF">V6255_08460</name>
</gene>
<dbReference type="RefSeq" id="WP_298943746.1">
    <property type="nucleotide sequence ID" value="NZ_JBAKBA010000016.1"/>
</dbReference>
<keyword evidence="8" id="KW-1185">Reference proteome</keyword>
<proteinExistence type="inferred from homology"/>
<sequence length="338" mass="36443">MKVTKLALLFGLTAAVPTLSHAGTLEDVMKEGVLKCGVSTGIPGFSAADSNGEWKGLDVDFCKSVASAVLGDASKVKYFPLTAKERFTALQSGEIDVLARATTWTATRDASLGLNFAGVNYYDGQGFLVSKSIGVNSAKELDGATFCIQAGTTTELNLTDYFKANGMEYKAVTYDTSGQTIDGFKKGRCDAVTSDRSQLAGLRIKLDDPKSAILLPETISKEPLGPVVRQGDDAWFNVIRWTMFATIEAEELGVSSSNVDEMLKSSINPGIKRLLGSTGKTGEDLGLKNDWAYQIVKQVGNYAESYDLNVGKDSPIQIERSLNKLWNQGGIMYPMPIR</sequence>
<evidence type="ECO:0000256" key="3">
    <source>
        <dbReference type="ARBA" id="ARBA00022729"/>
    </source>
</evidence>
<evidence type="ECO:0000313" key="7">
    <source>
        <dbReference type="EMBL" id="MEL0659171.1"/>
    </source>
</evidence>
<comment type="caution">
    <text evidence="7">The sequence shown here is derived from an EMBL/GenBank/DDBJ whole genome shotgun (WGS) entry which is preliminary data.</text>
</comment>
<dbReference type="InterPro" id="IPR018313">
    <property type="entry name" value="SBP_3_CS"/>
</dbReference>
<evidence type="ECO:0000259" key="6">
    <source>
        <dbReference type="SMART" id="SM00062"/>
    </source>
</evidence>
<dbReference type="SMART" id="SM00062">
    <property type="entry name" value="PBPb"/>
    <property type="match status" value="1"/>
</dbReference>